<sequence>MSDDSGSRNDSKESSEWGAGRELYCSRKGKEERAPSEIPTIMLYFQVNSPSITSCVGDSKHHMNMSSTRSWEHDEKSWSGCCGFIGFKRNQVIDFSHSHSHSQSEIGEEDSEELFEINLNKDPLALDTIREDCESTVFSLDIHNGKDVVYVAVSNDGDSSLEALSWALKHAVTPSSTVKVDMMLIEGDNVAKVIMDLVGNLNIRKLVIGITKFNLRKSECRRQNAIAAKVLKNAQGSCDIKIICEGKEVIDQMIDCTSSRSIDDRSLRVLPEKDESRGFVPLKHFMSSSLWLFRSMMDRPSTREDE</sequence>
<organism evidence="1 2">
    <name type="scientific">Flemingia macrophylla</name>
    <dbReference type="NCBI Taxonomy" id="520843"/>
    <lineage>
        <taxon>Eukaryota</taxon>
        <taxon>Viridiplantae</taxon>
        <taxon>Streptophyta</taxon>
        <taxon>Embryophyta</taxon>
        <taxon>Tracheophyta</taxon>
        <taxon>Spermatophyta</taxon>
        <taxon>Magnoliopsida</taxon>
        <taxon>eudicotyledons</taxon>
        <taxon>Gunneridae</taxon>
        <taxon>Pentapetalae</taxon>
        <taxon>rosids</taxon>
        <taxon>fabids</taxon>
        <taxon>Fabales</taxon>
        <taxon>Fabaceae</taxon>
        <taxon>Papilionoideae</taxon>
        <taxon>50 kb inversion clade</taxon>
        <taxon>NPAAA clade</taxon>
        <taxon>indigoferoid/millettioid clade</taxon>
        <taxon>Phaseoleae</taxon>
        <taxon>Flemingia</taxon>
    </lineage>
</organism>
<accession>A0ABD1MU04</accession>
<dbReference type="Proteomes" id="UP001603857">
    <property type="component" value="Unassembled WGS sequence"/>
</dbReference>
<gene>
    <name evidence="1" type="ORF">Fmac_013741</name>
</gene>
<comment type="caution">
    <text evidence="1">The sequence shown here is derived from an EMBL/GenBank/DDBJ whole genome shotgun (WGS) entry which is preliminary data.</text>
</comment>
<protein>
    <submittedName>
        <fullName evidence="1">Uncharacterized protein</fullName>
    </submittedName>
</protein>
<dbReference type="EMBL" id="JBGMDY010000004">
    <property type="protein sequence ID" value="KAL2339295.1"/>
    <property type="molecule type" value="Genomic_DNA"/>
</dbReference>
<dbReference type="PANTHER" id="PTHR47382:SF4">
    <property type="entry name" value="AMINOACYLTRANSFERASE, E1 UBIQUITIN-ACTIVATING ENZYME-RELATED"/>
    <property type="match status" value="1"/>
</dbReference>
<proteinExistence type="predicted"/>
<reference evidence="1 2" key="1">
    <citation type="submission" date="2024-08" db="EMBL/GenBank/DDBJ databases">
        <title>Insights into the chromosomal genome structure of Flemingia macrophylla.</title>
        <authorList>
            <person name="Ding Y."/>
            <person name="Zhao Y."/>
            <person name="Bi W."/>
            <person name="Wu M."/>
            <person name="Zhao G."/>
            <person name="Gong Y."/>
            <person name="Li W."/>
            <person name="Zhang P."/>
        </authorList>
    </citation>
    <scope>NUCLEOTIDE SEQUENCE [LARGE SCALE GENOMIC DNA]</scope>
    <source>
        <strain evidence="1">DYQJB</strain>
        <tissue evidence="1">Leaf</tissue>
    </source>
</reference>
<evidence type="ECO:0000313" key="2">
    <source>
        <dbReference type="Proteomes" id="UP001603857"/>
    </source>
</evidence>
<name>A0ABD1MU04_9FABA</name>
<evidence type="ECO:0000313" key="1">
    <source>
        <dbReference type="EMBL" id="KAL2339295.1"/>
    </source>
</evidence>
<keyword evidence="2" id="KW-1185">Reference proteome</keyword>
<dbReference type="PANTHER" id="PTHR47382">
    <property type="entry name" value="U-BOX DOMAIN-CONTAINING PROTEIN 52-LIKE"/>
    <property type="match status" value="1"/>
</dbReference>
<dbReference type="AlphaFoldDB" id="A0ABD1MU04"/>